<keyword evidence="3" id="KW-1185">Reference proteome</keyword>
<feature type="compositionally biased region" description="Low complexity" evidence="1">
    <location>
        <begin position="64"/>
        <end position="80"/>
    </location>
</feature>
<dbReference type="Proteomes" id="UP001153269">
    <property type="component" value="Unassembled WGS sequence"/>
</dbReference>
<dbReference type="EMBL" id="CADEAL010002779">
    <property type="protein sequence ID" value="CAB1442056.1"/>
    <property type="molecule type" value="Genomic_DNA"/>
</dbReference>
<proteinExistence type="predicted"/>
<gene>
    <name evidence="2" type="ORF">PLEPLA_LOCUS29761</name>
</gene>
<name>A0A9N7V3A4_PLEPL</name>
<feature type="region of interest" description="Disordered" evidence="1">
    <location>
        <begin position="49"/>
        <end position="99"/>
    </location>
</feature>
<protein>
    <submittedName>
        <fullName evidence="2">Uncharacterized protein</fullName>
    </submittedName>
</protein>
<organism evidence="2 3">
    <name type="scientific">Pleuronectes platessa</name>
    <name type="common">European plaice</name>
    <dbReference type="NCBI Taxonomy" id="8262"/>
    <lineage>
        <taxon>Eukaryota</taxon>
        <taxon>Metazoa</taxon>
        <taxon>Chordata</taxon>
        <taxon>Craniata</taxon>
        <taxon>Vertebrata</taxon>
        <taxon>Euteleostomi</taxon>
        <taxon>Actinopterygii</taxon>
        <taxon>Neopterygii</taxon>
        <taxon>Teleostei</taxon>
        <taxon>Neoteleostei</taxon>
        <taxon>Acanthomorphata</taxon>
        <taxon>Carangaria</taxon>
        <taxon>Pleuronectiformes</taxon>
        <taxon>Pleuronectoidei</taxon>
        <taxon>Pleuronectidae</taxon>
        <taxon>Pleuronectes</taxon>
    </lineage>
</organism>
<reference evidence="2" key="1">
    <citation type="submission" date="2020-03" db="EMBL/GenBank/DDBJ databases">
        <authorList>
            <person name="Weist P."/>
        </authorList>
    </citation>
    <scope>NUCLEOTIDE SEQUENCE</scope>
</reference>
<comment type="caution">
    <text evidence="2">The sequence shown here is derived from an EMBL/GenBank/DDBJ whole genome shotgun (WGS) entry which is preliminary data.</text>
</comment>
<sequence>MPPRVYLSTLSGHRPPPSRPSPFMLPAARGDPSLLVCAVEDSWTSSFRYKSPSEADSGDSDLITAGGASSGLSASLTHLSSPRRREVTQGGGLDARRAESDGRVWGSVVVCVGDGEKKEGK</sequence>
<evidence type="ECO:0000313" key="3">
    <source>
        <dbReference type="Proteomes" id="UP001153269"/>
    </source>
</evidence>
<evidence type="ECO:0000256" key="1">
    <source>
        <dbReference type="SAM" id="MobiDB-lite"/>
    </source>
</evidence>
<accession>A0A9N7V3A4</accession>
<dbReference type="AlphaFoldDB" id="A0A9N7V3A4"/>
<feature type="region of interest" description="Disordered" evidence="1">
    <location>
        <begin position="1"/>
        <end position="27"/>
    </location>
</feature>
<evidence type="ECO:0000313" key="2">
    <source>
        <dbReference type="EMBL" id="CAB1442056.1"/>
    </source>
</evidence>